<dbReference type="CTD" id="20328375"/>
<dbReference type="RefSeq" id="XP_009170801.1">
    <property type="nucleotide sequence ID" value="XM_009172537.1"/>
</dbReference>
<evidence type="ECO:0000313" key="1">
    <source>
        <dbReference type="EMBL" id="KER25473.1"/>
    </source>
</evidence>
<proteinExistence type="predicted"/>
<name>A0A074ZE75_OPIVI</name>
<organism evidence="1 2">
    <name type="scientific">Opisthorchis viverrini</name>
    <name type="common">Southeast Asian liver fluke</name>
    <dbReference type="NCBI Taxonomy" id="6198"/>
    <lineage>
        <taxon>Eukaryota</taxon>
        <taxon>Metazoa</taxon>
        <taxon>Spiralia</taxon>
        <taxon>Lophotrochozoa</taxon>
        <taxon>Platyhelminthes</taxon>
        <taxon>Trematoda</taxon>
        <taxon>Digenea</taxon>
        <taxon>Opisthorchiida</taxon>
        <taxon>Opisthorchiata</taxon>
        <taxon>Opisthorchiidae</taxon>
        <taxon>Opisthorchis</taxon>
    </lineage>
</organism>
<dbReference type="KEGG" id="ovi:T265_14209"/>
<evidence type="ECO:0000313" key="2">
    <source>
        <dbReference type="Proteomes" id="UP000054324"/>
    </source>
</evidence>
<dbReference type="AlphaFoldDB" id="A0A074ZE75"/>
<accession>A0A074ZE75</accession>
<keyword evidence="2" id="KW-1185">Reference proteome</keyword>
<protein>
    <submittedName>
        <fullName evidence="1">Uncharacterized protein</fullName>
    </submittedName>
</protein>
<dbReference type="GeneID" id="20328375"/>
<gene>
    <name evidence="1" type="ORF">T265_14209</name>
</gene>
<dbReference type="EMBL" id="KL596776">
    <property type="protein sequence ID" value="KER25473.1"/>
    <property type="molecule type" value="Genomic_DNA"/>
</dbReference>
<sequence length="290" mass="32040">MVAWNLRISVYYKCIIVDDDGHFNFLNTAEAIARWLKWLGQRDSIPALVLPSGGIKARHRKGDTAKRITVHHMAVDLFAELGNWLANVSSPVEEISSLNGFHNGIGPIQLCTDDVPSNEKTKRLQANCQARRTDQLLSDQPPVTKIPTTKHAVVPNRPSIEHNGSAKTGSCECPQFFYFTHFSLPLHSPHSTNDTIRANQSLRIDDFVHLVSVLVVIPARHLAAIDTVELWQFFEDSGSTCFLPTCEGLNGSELSGVHAPLCDRNQVVCPRRNGSLELWLSTGAGSTVDL</sequence>
<dbReference type="Proteomes" id="UP000054324">
    <property type="component" value="Unassembled WGS sequence"/>
</dbReference>
<reference evidence="1 2" key="1">
    <citation type="submission" date="2013-11" db="EMBL/GenBank/DDBJ databases">
        <title>Opisthorchis viverrini - life in the bile duct.</title>
        <authorList>
            <person name="Young N.D."/>
            <person name="Nagarajan N."/>
            <person name="Lin S.J."/>
            <person name="Korhonen P.K."/>
            <person name="Jex A.R."/>
            <person name="Hall R.S."/>
            <person name="Safavi-Hemami H."/>
            <person name="Kaewkong W."/>
            <person name="Bertrand D."/>
            <person name="Gao S."/>
            <person name="Seet Q."/>
            <person name="Wongkham S."/>
            <person name="Teh B.T."/>
            <person name="Wongkham C."/>
            <person name="Intapan P.M."/>
            <person name="Maleewong W."/>
            <person name="Yang X."/>
            <person name="Hu M."/>
            <person name="Wang Z."/>
            <person name="Hofmann A."/>
            <person name="Sternberg P.W."/>
            <person name="Tan P."/>
            <person name="Wang J."/>
            <person name="Gasser R.B."/>
        </authorList>
    </citation>
    <scope>NUCLEOTIDE SEQUENCE [LARGE SCALE GENOMIC DNA]</scope>
</reference>